<evidence type="ECO:0000256" key="2">
    <source>
        <dbReference type="ARBA" id="ARBA00022801"/>
    </source>
</evidence>
<evidence type="ECO:0000259" key="9">
    <source>
        <dbReference type="PROSITE" id="PS50008"/>
    </source>
</evidence>
<dbReference type="EC" id="3.1.4.11" evidence="1 6"/>
<keyword evidence="4 6" id="KW-0443">Lipid metabolism</keyword>
<dbReference type="InterPro" id="IPR017946">
    <property type="entry name" value="PLC-like_Pdiesterase_TIM-brl"/>
</dbReference>
<dbReference type="Gene3D" id="2.60.40.150">
    <property type="entry name" value="C2 domain"/>
    <property type="match status" value="1"/>
</dbReference>
<name>A0AAD9FRQ9_PAPLA</name>
<dbReference type="InterPro" id="IPR001192">
    <property type="entry name" value="PI-PLC_fam"/>
</dbReference>
<dbReference type="InterPro" id="IPR000909">
    <property type="entry name" value="PLipase_C_PInositol-sp_X_dom"/>
</dbReference>
<dbReference type="GO" id="GO:0016042">
    <property type="term" value="P:lipid catabolic process"/>
    <property type="evidence" value="ECO:0007669"/>
    <property type="project" value="UniProtKB-KW"/>
</dbReference>
<protein>
    <recommendedName>
        <fullName evidence="1 6">Phosphoinositide phospholipase C</fullName>
        <ecNumber evidence="1 6">3.1.4.11</ecNumber>
    </recommendedName>
</protein>
<comment type="catalytic activity">
    <reaction evidence="6">
        <text>a 1,2-diacyl-sn-glycero-3-phospho-(1D-myo-inositol-4,5-bisphosphate) + H2O = 1D-myo-inositol 1,4,5-trisphosphate + a 1,2-diacyl-sn-glycerol + H(+)</text>
        <dbReference type="Rhea" id="RHEA:33179"/>
        <dbReference type="ChEBI" id="CHEBI:15377"/>
        <dbReference type="ChEBI" id="CHEBI:15378"/>
        <dbReference type="ChEBI" id="CHEBI:17815"/>
        <dbReference type="ChEBI" id="CHEBI:58456"/>
        <dbReference type="ChEBI" id="CHEBI:203600"/>
        <dbReference type="EC" id="3.1.4.11"/>
    </reaction>
</comment>
<proteinExistence type="predicted"/>
<dbReference type="PROSITE" id="PS50008">
    <property type="entry name" value="PIPLC_Y_DOMAIN"/>
    <property type="match status" value="1"/>
</dbReference>
<dbReference type="PRINTS" id="PR00390">
    <property type="entry name" value="PHPHLIPASEC"/>
</dbReference>
<feature type="domain" description="C2" evidence="8">
    <location>
        <begin position="461"/>
        <end position="587"/>
    </location>
</feature>
<dbReference type="PANTHER" id="PTHR10336">
    <property type="entry name" value="PHOSPHOINOSITIDE-SPECIFIC PHOSPHOLIPASE C FAMILY PROTEIN"/>
    <property type="match status" value="1"/>
</dbReference>
<feature type="compositionally biased region" description="Low complexity" evidence="7">
    <location>
        <begin position="312"/>
        <end position="329"/>
    </location>
</feature>
<dbReference type="GO" id="GO:0048015">
    <property type="term" value="P:phosphatidylinositol-mediated signaling"/>
    <property type="evidence" value="ECO:0007669"/>
    <property type="project" value="TreeGrafter"/>
</dbReference>
<keyword evidence="3 6" id="KW-0442">Lipid degradation</keyword>
<evidence type="ECO:0000313" key="10">
    <source>
        <dbReference type="EMBL" id="KAK1924970.1"/>
    </source>
</evidence>
<keyword evidence="11" id="KW-1185">Reference proteome</keyword>
<evidence type="ECO:0000256" key="5">
    <source>
        <dbReference type="ARBA" id="ARBA00023224"/>
    </source>
</evidence>
<dbReference type="Gene3D" id="3.20.20.190">
    <property type="entry name" value="Phosphatidylinositol (PI) phosphodiesterase"/>
    <property type="match status" value="1"/>
</dbReference>
<evidence type="ECO:0000256" key="7">
    <source>
        <dbReference type="SAM" id="MobiDB-lite"/>
    </source>
</evidence>
<dbReference type="CDD" id="cd00275">
    <property type="entry name" value="C2_PLC_like"/>
    <property type="match status" value="1"/>
</dbReference>
<feature type="region of interest" description="Disordered" evidence="7">
    <location>
        <begin position="306"/>
        <end position="330"/>
    </location>
</feature>
<dbReference type="EMBL" id="JAODAN010000004">
    <property type="protein sequence ID" value="KAK1924970.1"/>
    <property type="molecule type" value="Genomic_DNA"/>
</dbReference>
<gene>
    <name evidence="10" type="ORF">DB88DRAFT_504931</name>
</gene>
<dbReference type="InterPro" id="IPR001711">
    <property type="entry name" value="PLipase_C_Pinositol-sp_Y"/>
</dbReference>
<dbReference type="InterPro" id="IPR000008">
    <property type="entry name" value="C2_dom"/>
</dbReference>
<dbReference type="Pfam" id="PF00388">
    <property type="entry name" value="PI-PLC-X"/>
    <property type="match status" value="1"/>
</dbReference>
<dbReference type="GO" id="GO:0051209">
    <property type="term" value="P:release of sequestered calcium ion into cytosol"/>
    <property type="evidence" value="ECO:0007669"/>
    <property type="project" value="TreeGrafter"/>
</dbReference>
<dbReference type="SUPFAM" id="SSF49562">
    <property type="entry name" value="C2 domain (Calcium/lipid-binding domain, CaLB)"/>
    <property type="match status" value="1"/>
</dbReference>
<organism evidence="10 11">
    <name type="scientific">Papiliotrema laurentii</name>
    <name type="common">Cryptococcus laurentii</name>
    <dbReference type="NCBI Taxonomy" id="5418"/>
    <lineage>
        <taxon>Eukaryota</taxon>
        <taxon>Fungi</taxon>
        <taxon>Dikarya</taxon>
        <taxon>Basidiomycota</taxon>
        <taxon>Agaricomycotina</taxon>
        <taxon>Tremellomycetes</taxon>
        <taxon>Tremellales</taxon>
        <taxon>Rhynchogastremaceae</taxon>
        <taxon>Papiliotrema</taxon>
    </lineage>
</organism>
<dbReference type="SMART" id="SM00239">
    <property type="entry name" value="C2"/>
    <property type="match status" value="1"/>
</dbReference>
<accession>A0AAD9FRQ9</accession>
<dbReference type="SUPFAM" id="SSF51695">
    <property type="entry name" value="PLC-like phosphodiesterases"/>
    <property type="match status" value="1"/>
</dbReference>
<evidence type="ECO:0000313" key="11">
    <source>
        <dbReference type="Proteomes" id="UP001182556"/>
    </source>
</evidence>
<keyword evidence="2 6" id="KW-0378">Hydrolase</keyword>
<dbReference type="PROSITE" id="PS50007">
    <property type="entry name" value="PIPLC_X_DOMAIN"/>
    <property type="match status" value="1"/>
</dbReference>
<evidence type="ECO:0000259" key="8">
    <source>
        <dbReference type="PROSITE" id="PS50004"/>
    </source>
</evidence>
<dbReference type="PANTHER" id="PTHR10336:SF36">
    <property type="entry name" value="1-PHOSPHATIDYLINOSITOL 4,5-BISPHOSPHATE PHOSPHODIESTERASE BETA-4"/>
    <property type="match status" value="1"/>
</dbReference>
<evidence type="ECO:0000256" key="3">
    <source>
        <dbReference type="ARBA" id="ARBA00022963"/>
    </source>
</evidence>
<evidence type="ECO:0000256" key="1">
    <source>
        <dbReference type="ARBA" id="ARBA00012368"/>
    </source>
</evidence>
<dbReference type="SMART" id="SM00149">
    <property type="entry name" value="PLCYc"/>
    <property type="match status" value="1"/>
</dbReference>
<sequence length="600" mass="67361">MTALTDDVYDMWVETLTALVSETSDRLVAQVTPADPDLMWIRQLWPAGANVIDFGTAAGLCGGLGLVVPAQVAEKYNTQPLDLSAFRQLIKDAQTRSELEAIYANLTASHPFDKSHVDQFLRGVQQIEPRGIFDKFADNGVWTLDSLTEFLLSAENSQGNKQDMTRPLPEYFISSSHNTYLVGEQWRGESTVEGYIRVLLAKCRCVEIDCHDGDYEPEVFHRKTLTSKVPVRDICQAINKYAFVSSPYPIIISAEVHCSPVQQDRLGVVLREVFGDRLVTCLLEGVQGMASPEQLKGRILFKAKPPVEKQPSFSEPLSTDSTSSTESDSGLARLARRLSIGTSKEKPSFSQSLLDLLLYTEGVKYQGFTKLVEYSPHQQFSVSERTGSKIIRENKGDWIKHNFTHISRVYPKGFRLGSSNYNPVPFWAAGNQIVALNWQTIDEATKLNHALFADSQGYVLKPPALRSKLQEPVKRHRIRLQVISAQRLPISSDLFVEARISHGDAEVPPPKRTDVIKGKALNPIWDHQLCFEIDTTASMLALTFLHLEIKNKSLLAQWARPITMAPRGYHHLPLYDPLFSRYVFATLFVRIDVDVLNDAT</sequence>
<dbReference type="Pfam" id="PF00168">
    <property type="entry name" value="C2"/>
    <property type="match status" value="1"/>
</dbReference>
<dbReference type="GO" id="GO:0004435">
    <property type="term" value="F:phosphatidylinositol-4,5-bisphosphate phospholipase C activity"/>
    <property type="evidence" value="ECO:0007669"/>
    <property type="project" value="UniProtKB-EC"/>
</dbReference>
<dbReference type="Pfam" id="PF00387">
    <property type="entry name" value="PI-PLC-Y"/>
    <property type="match status" value="1"/>
</dbReference>
<dbReference type="SMART" id="SM00148">
    <property type="entry name" value="PLCXc"/>
    <property type="match status" value="1"/>
</dbReference>
<dbReference type="Proteomes" id="UP001182556">
    <property type="component" value="Unassembled WGS sequence"/>
</dbReference>
<keyword evidence="5" id="KW-0807">Transducer</keyword>
<dbReference type="InterPro" id="IPR035892">
    <property type="entry name" value="C2_domain_sf"/>
</dbReference>
<evidence type="ECO:0000256" key="6">
    <source>
        <dbReference type="RuleBase" id="RU361133"/>
    </source>
</evidence>
<dbReference type="CDD" id="cd08598">
    <property type="entry name" value="PI-PLC1c_yeast"/>
    <property type="match status" value="1"/>
</dbReference>
<feature type="domain" description="PI-PLC Y-box" evidence="9">
    <location>
        <begin position="353"/>
        <end position="466"/>
    </location>
</feature>
<dbReference type="AlphaFoldDB" id="A0AAD9FRQ9"/>
<evidence type="ECO:0000256" key="4">
    <source>
        <dbReference type="ARBA" id="ARBA00023098"/>
    </source>
</evidence>
<comment type="caution">
    <text evidence="10">The sequence shown here is derived from an EMBL/GenBank/DDBJ whole genome shotgun (WGS) entry which is preliminary data.</text>
</comment>
<dbReference type="PROSITE" id="PS50004">
    <property type="entry name" value="C2"/>
    <property type="match status" value="1"/>
</dbReference>
<reference evidence="10" key="1">
    <citation type="submission" date="2023-02" db="EMBL/GenBank/DDBJ databases">
        <title>Identification and recombinant expression of a fungal hydrolase from Papiliotrema laurentii that hydrolyzes apple cutin and clears colloidal polyester polyurethane.</title>
        <authorList>
            <consortium name="DOE Joint Genome Institute"/>
            <person name="Roman V.A."/>
            <person name="Bojanowski C."/>
            <person name="Crable B.R."/>
            <person name="Wagner D.N."/>
            <person name="Hung C.S."/>
            <person name="Nadeau L.J."/>
            <person name="Schratz L."/>
            <person name="Haridas S."/>
            <person name="Pangilinan J."/>
            <person name="Lipzen A."/>
            <person name="Na H."/>
            <person name="Yan M."/>
            <person name="Ng V."/>
            <person name="Grigoriev I.V."/>
            <person name="Spatafora J.W."/>
            <person name="Barlow D."/>
            <person name="Biffinger J."/>
            <person name="Kelley-Loughnane N."/>
            <person name="Varaljay V.A."/>
            <person name="Crookes-Goodson W.J."/>
        </authorList>
    </citation>
    <scope>NUCLEOTIDE SEQUENCE</scope>
    <source>
        <strain evidence="10">5307AH</strain>
    </source>
</reference>